<dbReference type="EMBL" id="BAAAEI010000001">
    <property type="protein sequence ID" value="GAA0341088.1"/>
    <property type="molecule type" value="Genomic_DNA"/>
</dbReference>
<organism evidence="3 4">
    <name type="scientific">Bowmanella denitrificans</name>
    <dbReference type="NCBI Taxonomy" id="366582"/>
    <lineage>
        <taxon>Bacteria</taxon>
        <taxon>Pseudomonadati</taxon>
        <taxon>Pseudomonadota</taxon>
        <taxon>Gammaproteobacteria</taxon>
        <taxon>Alteromonadales</taxon>
        <taxon>Alteromonadaceae</taxon>
        <taxon>Bowmanella</taxon>
    </lineage>
</organism>
<dbReference type="InterPro" id="IPR027417">
    <property type="entry name" value="P-loop_NTPase"/>
</dbReference>
<sequence length="475" mass="53373">MLDVSMSSTASPEVSTEQQGPHRANELQRARILYQANQFNALDDLLDKLVAIPCSSATELAELAFLENLRGRLQSAEKHYRQALTLAPQQGGLHFNLATVLRYQGKLNDAEQQLELAISLNPLDAEAHLLLSQLRTQNPGHQHIPRLQQVLAQPNLTSLAKAQLHYALAKEQEDLGLHAQSFASLRVGAAHKRGNMRYQVQGDIDTLQQLQATFDADWLTNTADGYASHEPIFILGLPRTGSTLVERILSAHSEVHSAGELNNFALTMMAQCRSVYQKPPTNKQELVGMTAALDMHMLGRAYLQSTRPDTGKHAHFIDKLPLNSLNLGLIAKALPNARLIYVRRHPMDSCYAIYKQLFTQGYPFSYDLGELANYYIAHHQLMQHWQTVLGQRLYCLDYEALVHEPQTQIQALLSYCRLSWQDSCLAFHQQPEPSKTASATQIRQPLYRSSVGNWLHYQNELAELRQTLLKAGIAC</sequence>
<gene>
    <name evidence="3" type="ORF">GCM10009092_02020</name>
</gene>
<dbReference type="SUPFAM" id="SSF52540">
    <property type="entry name" value="P-loop containing nucleoside triphosphate hydrolases"/>
    <property type="match status" value="1"/>
</dbReference>
<dbReference type="Gene3D" id="1.25.40.10">
    <property type="entry name" value="Tetratricopeptide repeat domain"/>
    <property type="match status" value="1"/>
</dbReference>
<keyword evidence="1" id="KW-0808">Transferase</keyword>
<feature type="compositionally biased region" description="Polar residues" evidence="2">
    <location>
        <begin position="1"/>
        <end position="19"/>
    </location>
</feature>
<dbReference type="SMART" id="SM00028">
    <property type="entry name" value="TPR"/>
    <property type="match status" value="2"/>
</dbReference>
<name>A0ABN0WLD7_9ALTE</name>
<dbReference type="PANTHER" id="PTHR12788">
    <property type="entry name" value="PROTEIN-TYROSINE SULFOTRANSFERASE 2"/>
    <property type="match status" value="1"/>
</dbReference>
<keyword evidence="4" id="KW-1185">Reference proteome</keyword>
<dbReference type="Pfam" id="PF14559">
    <property type="entry name" value="TPR_19"/>
    <property type="match status" value="1"/>
</dbReference>
<dbReference type="InterPro" id="IPR019734">
    <property type="entry name" value="TPR_rpt"/>
</dbReference>
<dbReference type="SUPFAM" id="SSF48452">
    <property type="entry name" value="TPR-like"/>
    <property type="match status" value="1"/>
</dbReference>
<evidence type="ECO:0000256" key="1">
    <source>
        <dbReference type="ARBA" id="ARBA00022679"/>
    </source>
</evidence>
<dbReference type="PANTHER" id="PTHR12788:SF10">
    <property type="entry name" value="PROTEIN-TYROSINE SULFOTRANSFERASE"/>
    <property type="match status" value="1"/>
</dbReference>
<dbReference type="Gene3D" id="3.40.50.300">
    <property type="entry name" value="P-loop containing nucleotide triphosphate hydrolases"/>
    <property type="match status" value="1"/>
</dbReference>
<dbReference type="Pfam" id="PF13469">
    <property type="entry name" value="Sulfotransfer_3"/>
    <property type="match status" value="1"/>
</dbReference>
<dbReference type="InterPro" id="IPR026634">
    <property type="entry name" value="TPST-like"/>
</dbReference>
<reference evidence="3 4" key="1">
    <citation type="journal article" date="2019" name="Int. J. Syst. Evol. Microbiol.">
        <title>The Global Catalogue of Microorganisms (GCM) 10K type strain sequencing project: providing services to taxonomists for standard genome sequencing and annotation.</title>
        <authorList>
            <consortium name="The Broad Institute Genomics Platform"/>
            <consortium name="The Broad Institute Genome Sequencing Center for Infectious Disease"/>
            <person name="Wu L."/>
            <person name="Ma J."/>
        </authorList>
    </citation>
    <scope>NUCLEOTIDE SEQUENCE [LARGE SCALE GENOMIC DNA]</scope>
    <source>
        <strain evidence="3 4">JCM 13378</strain>
    </source>
</reference>
<evidence type="ECO:0000313" key="4">
    <source>
        <dbReference type="Proteomes" id="UP001501757"/>
    </source>
</evidence>
<protein>
    <submittedName>
        <fullName evidence="3">Tetratricopeptide repeat-containing sulfotransferase family protein</fullName>
    </submittedName>
</protein>
<evidence type="ECO:0000256" key="2">
    <source>
        <dbReference type="SAM" id="MobiDB-lite"/>
    </source>
</evidence>
<dbReference type="Proteomes" id="UP001501757">
    <property type="component" value="Unassembled WGS sequence"/>
</dbReference>
<feature type="region of interest" description="Disordered" evidence="2">
    <location>
        <begin position="1"/>
        <end position="22"/>
    </location>
</feature>
<evidence type="ECO:0000313" key="3">
    <source>
        <dbReference type="EMBL" id="GAA0341088.1"/>
    </source>
</evidence>
<dbReference type="InterPro" id="IPR011990">
    <property type="entry name" value="TPR-like_helical_dom_sf"/>
</dbReference>
<accession>A0ABN0WLD7</accession>
<comment type="caution">
    <text evidence="3">The sequence shown here is derived from an EMBL/GenBank/DDBJ whole genome shotgun (WGS) entry which is preliminary data.</text>
</comment>
<proteinExistence type="predicted"/>